<dbReference type="GO" id="GO:0016747">
    <property type="term" value="F:acyltransferase activity, transferring groups other than amino-acyl groups"/>
    <property type="evidence" value="ECO:0007669"/>
    <property type="project" value="InterPro"/>
</dbReference>
<dbReference type="InterPro" id="IPR000182">
    <property type="entry name" value="GNAT_dom"/>
</dbReference>
<proteinExistence type="predicted"/>
<feature type="domain" description="N-acetyltransferase" evidence="3">
    <location>
        <begin position="1"/>
        <end position="136"/>
    </location>
</feature>
<evidence type="ECO:0000313" key="4">
    <source>
        <dbReference type="EMBL" id="RJF73596.1"/>
    </source>
</evidence>
<dbReference type="InterPro" id="IPR016181">
    <property type="entry name" value="Acyl_CoA_acyltransferase"/>
</dbReference>
<dbReference type="OrthoDB" id="9796171at2"/>
<dbReference type="InterPro" id="IPR050832">
    <property type="entry name" value="Bact_Acetyltransf"/>
</dbReference>
<accession>A0A418VC46</accession>
<evidence type="ECO:0000256" key="1">
    <source>
        <dbReference type="ARBA" id="ARBA00022679"/>
    </source>
</evidence>
<evidence type="ECO:0000256" key="2">
    <source>
        <dbReference type="ARBA" id="ARBA00023315"/>
    </source>
</evidence>
<dbReference type="Proteomes" id="UP000286287">
    <property type="component" value="Unassembled WGS sequence"/>
</dbReference>
<keyword evidence="2" id="KW-0012">Acyltransferase</keyword>
<dbReference type="PROSITE" id="PS51186">
    <property type="entry name" value="GNAT"/>
    <property type="match status" value="1"/>
</dbReference>
<gene>
    <name evidence="4" type="ORF">D3875_07610</name>
</gene>
<dbReference type="AlphaFoldDB" id="A0A418VC46"/>
<reference evidence="4 5" key="1">
    <citation type="submission" date="2018-09" db="EMBL/GenBank/DDBJ databases">
        <authorList>
            <person name="Zhu H."/>
        </authorList>
    </citation>
    <scope>NUCLEOTIDE SEQUENCE [LARGE SCALE GENOMIC DNA]</scope>
    <source>
        <strain evidence="4 5">K2S05-167</strain>
    </source>
</reference>
<keyword evidence="1 4" id="KW-0808">Transferase</keyword>
<evidence type="ECO:0000313" key="5">
    <source>
        <dbReference type="Proteomes" id="UP000286287"/>
    </source>
</evidence>
<dbReference type="Gene3D" id="3.40.630.30">
    <property type="match status" value="1"/>
</dbReference>
<protein>
    <submittedName>
        <fullName evidence="4">GNAT family N-acetyltransferase</fullName>
    </submittedName>
</protein>
<comment type="caution">
    <text evidence="4">The sequence shown here is derived from an EMBL/GenBank/DDBJ whole genome shotgun (WGS) entry which is preliminary data.</text>
</comment>
<dbReference type="PANTHER" id="PTHR43877:SF2">
    <property type="entry name" value="AMINOALKYLPHOSPHONATE N-ACETYLTRANSFERASE-RELATED"/>
    <property type="match status" value="1"/>
</dbReference>
<organism evidence="4 5">
    <name type="scientific">Deinococcus cavernae</name>
    <dbReference type="NCBI Taxonomy" id="2320857"/>
    <lineage>
        <taxon>Bacteria</taxon>
        <taxon>Thermotogati</taxon>
        <taxon>Deinococcota</taxon>
        <taxon>Deinococci</taxon>
        <taxon>Deinococcales</taxon>
        <taxon>Deinococcaceae</taxon>
        <taxon>Deinococcus</taxon>
    </lineage>
</organism>
<dbReference type="SUPFAM" id="SSF55729">
    <property type="entry name" value="Acyl-CoA N-acyltransferases (Nat)"/>
    <property type="match status" value="1"/>
</dbReference>
<dbReference type="CDD" id="cd04301">
    <property type="entry name" value="NAT_SF"/>
    <property type="match status" value="1"/>
</dbReference>
<sequence length="149" mass="15732">MMQAGMDARSSWNRTTIADLERSLFTDGAGGFVVVDSGGEVVGCVGFGLDGIYTLILNKLAVLPEARGCGLGRQLVAAVEDEARQRGLRRVLLAVSQFNLEVVPFYTALGYAETDEPYVLAHPGSPPPVVMVKAVSEVPPASKPAEAGR</sequence>
<dbReference type="EMBL" id="QYUJ01000014">
    <property type="protein sequence ID" value="RJF73596.1"/>
    <property type="molecule type" value="Genomic_DNA"/>
</dbReference>
<dbReference type="Pfam" id="PF00583">
    <property type="entry name" value="Acetyltransf_1"/>
    <property type="match status" value="1"/>
</dbReference>
<evidence type="ECO:0000259" key="3">
    <source>
        <dbReference type="PROSITE" id="PS51186"/>
    </source>
</evidence>
<name>A0A418VC46_9DEIO</name>
<dbReference type="PANTHER" id="PTHR43877">
    <property type="entry name" value="AMINOALKYLPHOSPHONATE N-ACETYLTRANSFERASE-RELATED-RELATED"/>
    <property type="match status" value="1"/>
</dbReference>
<keyword evidence="5" id="KW-1185">Reference proteome</keyword>